<gene>
    <name evidence="2" type="ORF">GCM10011491_13210</name>
</gene>
<dbReference type="Gene3D" id="3.40.630.30">
    <property type="match status" value="1"/>
</dbReference>
<evidence type="ECO:0000313" key="2">
    <source>
        <dbReference type="EMBL" id="GGA86893.1"/>
    </source>
</evidence>
<reference evidence="2" key="1">
    <citation type="journal article" date="2014" name="Int. J. Syst. Evol. Microbiol.">
        <title>Complete genome sequence of Corynebacterium casei LMG S-19264T (=DSM 44701T), isolated from a smear-ripened cheese.</title>
        <authorList>
            <consortium name="US DOE Joint Genome Institute (JGI-PGF)"/>
            <person name="Walter F."/>
            <person name="Albersmeier A."/>
            <person name="Kalinowski J."/>
            <person name="Ruckert C."/>
        </authorList>
    </citation>
    <scope>NUCLEOTIDE SEQUENCE</scope>
    <source>
        <strain evidence="2">CGMCC 1.15082</strain>
    </source>
</reference>
<dbReference type="Proteomes" id="UP000646478">
    <property type="component" value="Unassembled WGS sequence"/>
</dbReference>
<dbReference type="AlphaFoldDB" id="A0A916WCW4"/>
<keyword evidence="3" id="KW-1185">Reference proteome</keyword>
<proteinExistence type="predicted"/>
<dbReference type="InterPro" id="IPR038740">
    <property type="entry name" value="BioF2-like_GNAT_dom"/>
</dbReference>
<comment type="caution">
    <text evidence="2">The sequence shown here is derived from an EMBL/GenBank/DDBJ whole genome shotgun (WGS) entry which is preliminary data.</text>
</comment>
<dbReference type="Pfam" id="PF13480">
    <property type="entry name" value="Acetyltransf_6"/>
    <property type="match status" value="1"/>
</dbReference>
<dbReference type="SUPFAM" id="SSF55729">
    <property type="entry name" value="Acyl-CoA N-acyltransferases (Nat)"/>
    <property type="match status" value="1"/>
</dbReference>
<dbReference type="InterPro" id="IPR016181">
    <property type="entry name" value="Acyl_CoA_acyltransferase"/>
</dbReference>
<name>A0A916WCW4_9HYPH</name>
<accession>A0A916WCW4</accession>
<evidence type="ECO:0000313" key="3">
    <source>
        <dbReference type="Proteomes" id="UP000646478"/>
    </source>
</evidence>
<evidence type="ECO:0000259" key="1">
    <source>
        <dbReference type="Pfam" id="PF13480"/>
    </source>
</evidence>
<feature type="domain" description="BioF2-like acetyltransferase" evidence="1">
    <location>
        <begin position="152"/>
        <end position="280"/>
    </location>
</feature>
<protein>
    <recommendedName>
        <fullName evidence="1">BioF2-like acetyltransferase domain-containing protein</fullName>
    </recommendedName>
</protein>
<reference evidence="2" key="2">
    <citation type="submission" date="2020-09" db="EMBL/GenBank/DDBJ databases">
        <authorList>
            <person name="Sun Q."/>
            <person name="Zhou Y."/>
        </authorList>
    </citation>
    <scope>NUCLEOTIDE SEQUENCE</scope>
    <source>
        <strain evidence="2">CGMCC 1.15082</strain>
    </source>
</reference>
<dbReference type="EMBL" id="BMHH01000004">
    <property type="protein sequence ID" value="GGA86893.1"/>
    <property type="molecule type" value="Genomic_DNA"/>
</dbReference>
<sequence>MVVWRRYEPANITIWNEFVRNGRARLFFYERAFMEYHADRFKDHSLLCWSDDKLIAVLPASQTGDVLVSHGGLTYGGLMLAPRTRASEVLQAFEALKEYARGAEITKIIYKTVPYIFHVLPSQDDLYALTRMNARLVRRDISSVIHLDQPRKLSKGRKWLIARAKKEQLAMTESDDWEGFHSLLSSVLARHGASPVHSVAELRYLKSQFNNRIALRCIERDGVMLAATLIFVFDTAAHTQYIATSEEGKSLGALDFLLEEVIDEFAAKGKKYFSFGISTENGGRDLNEGLIAQKEGFGGRGITLDWYEMDVDG</sequence>
<dbReference type="RefSeq" id="WP_188822687.1">
    <property type="nucleotide sequence ID" value="NZ_BMHH01000004.1"/>
</dbReference>
<organism evidence="2 3">
    <name type="scientific">Brucella endophytica</name>
    <dbReference type="NCBI Taxonomy" id="1963359"/>
    <lineage>
        <taxon>Bacteria</taxon>
        <taxon>Pseudomonadati</taxon>
        <taxon>Pseudomonadota</taxon>
        <taxon>Alphaproteobacteria</taxon>
        <taxon>Hyphomicrobiales</taxon>
        <taxon>Brucellaceae</taxon>
        <taxon>Brucella/Ochrobactrum group</taxon>
        <taxon>Brucella</taxon>
    </lineage>
</organism>